<dbReference type="Pfam" id="PF00278">
    <property type="entry name" value="Orn_DAP_Arg_deC"/>
    <property type="match status" value="1"/>
</dbReference>
<dbReference type="PRINTS" id="PR01179">
    <property type="entry name" value="ODADCRBXLASE"/>
</dbReference>
<dbReference type="InterPro" id="IPR022644">
    <property type="entry name" value="De-COase2_N"/>
</dbReference>
<dbReference type="GO" id="GO:0009089">
    <property type="term" value="P:lysine biosynthetic process via diaminopimelate"/>
    <property type="evidence" value="ECO:0007669"/>
    <property type="project" value="TreeGrafter"/>
</dbReference>
<evidence type="ECO:0000313" key="6">
    <source>
        <dbReference type="Proteomes" id="UP000030475"/>
    </source>
</evidence>
<proteinExistence type="inferred from homology"/>
<dbReference type="AlphaFoldDB" id="A0A095IEP4"/>
<dbReference type="Pfam" id="PF02784">
    <property type="entry name" value="Orn_Arg_deC_N"/>
    <property type="match status" value="1"/>
</dbReference>
<sequence length="398" mass="42470">MNTDTIGSAPHAAADAGNAEWLDGLDTPCYVFDPQCVLAGYAALRAALGTRLVVSLKANSHADLFLRCAHAFEDGIELASQGELDTVVGRGKHVKYLNNPAMGDALMRAGIASRCHFILDGPDMVRRFIALASGKETEDVMLRINAGALLGAHAPKSLRDHFGMTPAEALGMANLLTQAGRRVAGLHAFVGSGNFRAGPTKGGDADSADLAWALAQLAEQIEALVRAPVTHLNLGGGFSEKGHDDATFERYRARIAPLAKRYTLVHEAGRAIFANAGVFVTRVRAVKVWDDRVIAVCDGGMSHNFLLAKTEAVLKTWAAPTLVPAGAADAHRAPNARPITFVGNTCNRADVIGRLERHPRLPQPGDFVVFSQCGAYHHSYTVSGFLSHKPAQVYIRQA</sequence>
<evidence type="ECO:0000313" key="5">
    <source>
        <dbReference type="EMBL" id="KGX06155.1"/>
    </source>
</evidence>
<gene>
    <name evidence="5" type="ORF">Y036_1491</name>
</gene>
<evidence type="ECO:0000256" key="4">
    <source>
        <dbReference type="RuleBase" id="RU003737"/>
    </source>
</evidence>
<protein>
    <submittedName>
        <fullName evidence="5">Uncharacterized protein</fullName>
    </submittedName>
</protein>
<dbReference type="PANTHER" id="PTHR43727:SF2">
    <property type="entry name" value="GROUP IV DECARBOXYLASE"/>
    <property type="match status" value="1"/>
</dbReference>
<dbReference type="CDD" id="cd06810">
    <property type="entry name" value="PLPDE_III_ODC_DapDC_like"/>
    <property type="match status" value="1"/>
</dbReference>
<dbReference type="GO" id="GO:0008836">
    <property type="term" value="F:diaminopimelate decarboxylase activity"/>
    <property type="evidence" value="ECO:0007669"/>
    <property type="project" value="TreeGrafter"/>
</dbReference>
<dbReference type="PANTHER" id="PTHR43727">
    <property type="entry name" value="DIAMINOPIMELATE DECARBOXYLASE"/>
    <property type="match status" value="1"/>
</dbReference>
<keyword evidence="2 3" id="KW-0663">Pyridoxal phosphate</keyword>
<dbReference type="EMBL" id="JQIM01000010">
    <property type="protein sequence ID" value="KGX06155.1"/>
    <property type="molecule type" value="Genomic_DNA"/>
</dbReference>
<evidence type="ECO:0000256" key="3">
    <source>
        <dbReference type="PIRSR" id="PIRSR600183-50"/>
    </source>
</evidence>
<dbReference type="SUPFAM" id="SSF51419">
    <property type="entry name" value="PLP-binding barrel"/>
    <property type="match status" value="1"/>
</dbReference>
<feature type="modified residue" description="N6-(pyridoxal phosphate)lysine" evidence="3">
    <location>
        <position position="57"/>
    </location>
</feature>
<dbReference type="Proteomes" id="UP000030475">
    <property type="component" value="Unassembled WGS sequence"/>
</dbReference>
<feature type="active site" description="Proton donor" evidence="3">
    <location>
        <position position="346"/>
    </location>
</feature>
<accession>A0A095IEP4</accession>
<dbReference type="KEGG" id="but:X994_2210"/>
<dbReference type="Gene3D" id="2.40.37.10">
    <property type="entry name" value="Lyase, Ornithine Decarboxylase, Chain A, domain 1"/>
    <property type="match status" value="1"/>
</dbReference>
<name>A0A095IEP4_BURPE</name>
<dbReference type="SUPFAM" id="SSF50621">
    <property type="entry name" value="Alanine racemase C-terminal domain-like"/>
    <property type="match status" value="1"/>
</dbReference>
<dbReference type="InterPro" id="IPR029066">
    <property type="entry name" value="PLP-binding_barrel"/>
</dbReference>
<dbReference type="Gene3D" id="3.20.20.10">
    <property type="entry name" value="Alanine racemase"/>
    <property type="match status" value="1"/>
</dbReference>
<dbReference type="InterPro" id="IPR000183">
    <property type="entry name" value="Orn/DAP/Arg_de-COase"/>
</dbReference>
<reference evidence="5 6" key="1">
    <citation type="submission" date="2014-08" db="EMBL/GenBank/DDBJ databases">
        <authorList>
            <person name="Bunnell A."/>
            <person name="Chain P.S."/>
            <person name="Chertkov O."/>
            <person name="Currie B.J."/>
            <person name="Daligault H.E."/>
            <person name="Davenport K.W."/>
            <person name="Davis C."/>
            <person name="Gleasner C.D."/>
            <person name="Johnson S.L."/>
            <person name="Kaestli M."/>
            <person name="Koren S."/>
            <person name="Kunde Y.A."/>
            <person name="Mayo M."/>
            <person name="McMurry K.K."/>
            <person name="Price E.P."/>
            <person name="Reitenga K.G."/>
            <person name="Robison R."/>
            <person name="Rosovitz M.J."/>
            <person name="Sarovich D.S."/>
            <person name="Teshima H."/>
        </authorList>
    </citation>
    <scope>NUCLEOTIDE SEQUENCE [LARGE SCALE GENOMIC DNA]</scope>
    <source>
        <strain evidence="5 6">MSHR44</strain>
    </source>
</reference>
<dbReference type="OrthoDB" id="9802147at2"/>
<dbReference type="RefSeq" id="WP_004522886.1">
    <property type="nucleotide sequence ID" value="NZ_CHFI02000002.1"/>
</dbReference>
<comment type="caution">
    <text evidence="5">The sequence shown here is derived from an EMBL/GenBank/DDBJ whole genome shotgun (WGS) entry which is preliminary data.</text>
</comment>
<evidence type="ECO:0000256" key="1">
    <source>
        <dbReference type="ARBA" id="ARBA00001933"/>
    </source>
</evidence>
<comment type="cofactor">
    <cofactor evidence="1 3">
        <name>pyridoxal 5'-phosphate</name>
        <dbReference type="ChEBI" id="CHEBI:597326"/>
    </cofactor>
</comment>
<comment type="similarity">
    <text evidence="4">Belongs to the Orn/Lys/Arg decarboxylase class-II family.</text>
</comment>
<evidence type="ECO:0000256" key="2">
    <source>
        <dbReference type="ARBA" id="ARBA00022898"/>
    </source>
</evidence>
<dbReference type="InterPro" id="IPR022643">
    <property type="entry name" value="De-COase2_C"/>
</dbReference>
<organism evidence="5 6">
    <name type="scientific">Burkholderia pseudomallei</name>
    <name type="common">Pseudomonas pseudomallei</name>
    <dbReference type="NCBI Taxonomy" id="28450"/>
    <lineage>
        <taxon>Bacteria</taxon>
        <taxon>Pseudomonadati</taxon>
        <taxon>Pseudomonadota</taxon>
        <taxon>Betaproteobacteria</taxon>
        <taxon>Burkholderiales</taxon>
        <taxon>Burkholderiaceae</taxon>
        <taxon>Burkholderia</taxon>
        <taxon>pseudomallei group</taxon>
    </lineage>
</organism>
<dbReference type="InterPro" id="IPR009006">
    <property type="entry name" value="Ala_racemase/Decarboxylase_C"/>
</dbReference>